<organism evidence="3 4">
    <name type="scientific">Monilinia fructicola</name>
    <name type="common">Brown rot fungus</name>
    <name type="synonym">Ciboria fructicola</name>
    <dbReference type="NCBI Taxonomy" id="38448"/>
    <lineage>
        <taxon>Eukaryota</taxon>
        <taxon>Fungi</taxon>
        <taxon>Dikarya</taxon>
        <taxon>Ascomycota</taxon>
        <taxon>Pezizomycotina</taxon>
        <taxon>Leotiomycetes</taxon>
        <taxon>Helotiales</taxon>
        <taxon>Sclerotiniaceae</taxon>
        <taxon>Monilinia</taxon>
    </lineage>
</organism>
<evidence type="ECO:0000313" key="4">
    <source>
        <dbReference type="Proteomes" id="UP000322873"/>
    </source>
</evidence>
<dbReference type="VEuPathDB" id="FungiDB:MFRU_052g00480"/>
<feature type="region of interest" description="Disordered" evidence="2">
    <location>
        <begin position="558"/>
        <end position="581"/>
    </location>
</feature>
<dbReference type="Proteomes" id="UP000322873">
    <property type="component" value="Unassembled WGS sequence"/>
</dbReference>
<gene>
    <name evidence="3" type="ORF">EYC84_011692</name>
</gene>
<accession>A0A5M9J4C7</accession>
<sequence length="811" mass="91047">MLSDASEQKYIDEYMEVGKRDEETGMLTRFITSNDEMFGLEVTMKKGFNHGYYDGVMIALYDVHSGNMFWEKRYPKSCEKEPRQKDESILIDSIHCATVDGQVRSNVRMKLAPLIPAEDFLKQGADPTRKYPRMLEGLRIEVCKYKKTGDLEFTKDELTGGIAVPNEEIENYLVPPTQYDKRFKYGNTQNFYYLWRGEKFFDTMAIAQTPIASIRQPWDLLSPKERETAYTELSRYDFQQIWSHHCTNLGPRPKKAAVRALKDELLKNLPEYWRSWGKLYTREKPTAFRKLQERRRYLDKGEIPEDTELIGKSEEAAIDLENEPQRLEKPSESIRVPSFTNRCAGLSNGAGQAITKPVVLSVNTPDTNPQAQPDRTIGCTNLATIKPAQVQETAALTSTSTRPPRTTDTWSTANNMLDTPHVLDTVAQVGSNVLQSFFPKFPEGVSRCVTKEAPIKPCYNNLSSTGAVPPSGIEPELISRVAKRPSEFMDLSRPKRLSQSMKSSIEYGHIFGKSSLEMRPMNSSMSTLAKVKSDPSISEAHFLEDHMDIGVPRNVMPTSSSTFKSPLTDSTNIRTEHKPSSKVTALSTVKVELEKPQVDINSTATEPVQMIGMLPDILNVKPEDLSMDVIIPFTPPSLGSLEAFKTSISSKIKYEESKIISKPTTEAIETRLEPTANPSLNSKIPFKSKKSSSPTINIESTCTKVSEAPSIPVIDLETWVPSLAFTTTYLSTTSSAPIFKPEVDLDRKSSLNLNGDLEGLEAELKTLEEEARRKEVEFEDAMRVAEARKEMNGARRRIEQLRLGVLGIGGN</sequence>
<name>A0A5M9J4C7_MONFR</name>
<dbReference type="EMBL" id="VICG01000016">
    <property type="protein sequence ID" value="KAA8563671.1"/>
    <property type="molecule type" value="Genomic_DNA"/>
</dbReference>
<evidence type="ECO:0000256" key="2">
    <source>
        <dbReference type="SAM" id="MobiDB-lite"/>
    </source>
</evidence>
<keyword evidence="4" id="KW-1185">Reference proteome</keyword>
<evidence type="ECO:0000256" key="1">
    <source>
        <dbReference type="SAM" id="Coils"/>
    </source>
</evidence>
<evidence type="ECO:0000313" key="3">
    <source>
        <dbReference type="EMBL" id="KAA8563671.1"/>
    </source>
</evidence>
<proteinExistence type="predicted"/>
<comment type="caution">
    <text evidence="3">The sequence shown here is derived from an EMBL/GenBank/DDBJ whole genome shotgun (WGS) entry which is preliminary data.</text>
</comment>
<protein>
    <submittedName>
        <fullName evidence="3">Uncharacterized protein</fullName>
    </submittedName>
</protein>
<dbReference type="AlphaFoldDB" id="A0A5M9J4C7"/>
<feature type="coiled-coil region" evidence="1">
    <location>
        <begin position="750"/>
        <end position="804"/>
    </location>
</feature>
<reference evidence="3 4" key="1">
    <citation type="submission" date="2019-06" db="EMBL/GenBank/DDBJ databases">
        <title>Genome Sequence of the Brown Rot Fungal Pathogen Monilinia fructicola.</title>
        <authorList>
            <person name="De Miccolis Angelini R.M."/>
            <person name="Landi L."/>
            <person name="Abate D."/>
            <person name="Pollastro S."/>
            <person name="Romanazzi G."/>
            <person name="Faretra F."/>
        </authorList>
    </citation>
    <scope>NUCLEOTIDE SEQUENCE [LARGE SCALE GENOMIC DNA]</scope>
    <source>
        <strain evidence="3 4">Mfrc123</strain>
    </source>
</reference>
<keyword evidence="1" id="KW-0175">Coiled coil</keyword>
<feature type="compositionally biased region" description="Polar residues" evidence="2">
    <location>
        <begin position="558"/>
        <end position="573"/>
    </location>
</feature>